<sequence>MTILRASFFLCLLLSNCLPLGHGANTMLPRPPFLYFLVLCGTLVLGEETCYYPDRVTVASSDVPCFSSNSGSPCCSKNAICLNNGYCMSISQPFVLSRGSCSDSQWGSASGCKDVCSSVTSVRNQGCSLPLLRFDGEEALYCANSIVPNGTDLACAGGAPPFSLPDASVITNKAILANASCPISSVSPTETHIPHDTATGTSSPGCTPTGIQKEGHDSHKVVAVGAGVGVSLGVLFACSLVWALFERNRRLSMLKSMPSGTVTSLGQYDMMPMRKPAVANPNLPPQELEVR</sequence>
<keyword evidence="2" id="KW-1133">Transmembrane helix</keyword>
<keyword evidence="5" id="KW-1185">Reference proteome</keyword>
<protein>
    <recommendedName>
        <fullName evidence="6">Mid2 domain-containing protein</fullName>
    </recommendedName>
</protein>
<proteinExistence type="predicted"/>
<evidence type="ECO:0000256" key="1">
    <source>
        <dbReference type="SAM" id="MobiDB-lite"/>
    </source>
</evidence>
<evidence type="ECO:0000256" key="2">
    <source>
        <dbReference type="SAM" id="Phobius"/>
    </source>
</evidence>
<organism evidence="4 5">
    <name type="scientific">Aspergillus minisclerotigenes</name>
    <dbReference type="NCBI Taxonomy" id="656917"/>
    <lineage>
        <taxon>Eukaryota</taxon>
        <taxon>Fungi</taxon>
        <taxon>Dikarya</taxon>
        <taxon>Ascomycota</taxon>
        <taxon>Pezizomycotina</taxon>
        <taxon>Eurotiomycetes</taxon>
        <taxon>Eurotiomycetidae</taxon>
        <taxon>Eurotiales</taxon>
        <taxon>Aspergillaceae</taxon>
        <taxon>Aspergillus</taxon>
        <taxon>Aspergillus subgen. Circumdati</taxon>
    </lineage>
</organism>
<evidence type="ECO:0000313" key="4">
    <source>
        <dbReference type="EMBL" id="KAB8274053.1"/>
    </source>
</evidence>
<name>A0A5N6J8G8_9EURO</name>
<keyword evidence="3" id="KW-0732">Signal</keyword>
<gene>
    <name evidence="4" type="ORF">BDV30DRAFT_209714</name>
</gene>
<evidence type="ECO:0000256" key="3">
    <source>
        <dbReference type="SAM" id="SignalP"/>
    </source>
</evidence>
<feature type="compositionally biased region" description="Low complexity" evidence="1">
    <location>
        <begin position="197"/>
        <end position="210"/>
    </location>
</feature>
<evidence type="ECO:0008006" key="6">
    <source>
        <dbReference type="Google" id="ProtNLM"/>
    </source>
</evidence>
<feature type="transmembrane region" description="Helical" evidence="2">
    <location>
        <begin position="221"/>
        <end position="245"/>
    </location>
</feature>
<feature type="chain" id="PRO_5025051636" description="Mid2 domain-containing protein" evidence="3">
    <location>
        <begin position="24"/>
        <end position="291"/>
    </location>
</feature>
<dbReference type="Proteomes" id="UP000326289">
    <property type="component" value="Unassembled WGS sequence"/>
</dbReference>
<dbReference type="AlphaFoldDB" id="A0A5N6J8G8"/>
<evidence type="ECO:0000313" key="5">
    <source>
        <dbReference type="Proteomes" id="UP000326289"/>
    </source>
</evidence>
<accession>A0A5N6J8G8</accession>
<dbReference type="EMBL" id="ML732791">
    <property type="protein sequence ID" value="KAB8274053.1"/>
    <property type="molecule type" value="Genomic_DNA"/>
</dbReference>
<feature type="region of interest" description="Disordered" evidence="1">
    <location>
        <begin position="188"/>
        <end position="214"/>
    </location>
</feature>
<keyword evidence="2" id="KW-0812">Transmembrane</keyword>
<keyword evidence="2" id="KW-0472">Membrane</keyword>
<reference evidence="4 5" key="1">
    <citation type="submission" date="2019-04" db="EMBL/GenBank/DDBJ databases">
        <title>Fungal friends and foes A comparative genomics study of 23 Aspergillus species from section Flavi.</title>
        <authorList>
            <consortium name="DOE Joint Genome Institute"/>
            <person name="Kjaerbolling I."/>
            <person name="Vesth T.C."/>
            <person name="Frisvad J.C."/>
            <person name="Nybo J.L."/>
            <person name="Theobald S."/>
            <person name="Kildgaard S."/>
            <person name="Petersen T.I."/>
            <person name="Kuo A."/>
            <person name="Sato A."/>
            <person name="Lyhne E.K."/>
            <person name="Kogle M.E."/>
            <person name="Wiebenga A."/>
            <person name="Kun R.S."/>
            <person name="Lubbers R.J."/>
            <person name="Makela M.R."/>
            <person name="Barry K."/>
            <person name="Chovatia M."/>
            <person name="Clum A."/>
            <person name="Daum C."/>
            <person name="Haridas S."/>
            <person name="He G."/>
            <person name="LaButti K."/>
            <person name="Lipzen A."/>
            <person name="Mondo S."/>
            <person name="Pangilinan J."/>
            <person name="Riley R."/>
            <person name="Salamov A."/>
            <person name="Simmons B.A."/>
            <person name="Magnuson J.K."/>
            <person name="Henrissat B."/>
            <person name="Mortensen U.H."/>
            <person name="Larsen T.O."/>
            <person name="De vries R.P."/>
            <person name="Grigoriev I.V."/>
            <person name="Machida M."/>
            <person name="Baker S.E."/>
            <person name="Andersen M.R."/>
        </authorList>
    </citation>
    <scope>NUCLEOTIDE SEQUENCE [LARGE SCALE GENOMIC DNA]</scope>
    <source>
        <strain evidence="4 5">CBS 117635</strain>
    </source>
</reference>
<feature type="signal peptide" evidence="3">
    <location>
        <begin position="1"/>
        <end position="23"/>
    </location>
</feature>